<evidence type="ECO:0000256" key="7">
    <source>
        <dbReference type="SAM" id="Phobius"/>
    </source>
</evidence>
<keyword evidence="6 7" id="KW-0472">Membrane</keyword>
<evidence type="ECO:0000313" key="8">
    <source>
        <dbReference type="EMBL" id="GLY70398.1"/>
    </source>
</evidence>
<protein>
    <recommendedName>
        <fullName evidence="10">Transglycosylase</fullName>
    </recommendedName>
</protein>
<dbReference type="PANTHER" id="PTHR33884:SF3">
    <property type="entry name" value="UPF0410 PROTEIN YMGE"/>
    <property type="match status" value="1"/>
</dbReference>
<keyword evidence="5 7" id="KW-1133">Transmembrane helix</keyword>
<evidence type="ECO:0000256" key="4">
    <source>
        <dbReference type="ARBA" id="ARBA00022692"/>
    </source>
</evidence>
<name>A0A9W6R6Y3_9PSEU</name>
<evidence type="ECO:0008006" key="10">
    <source>
        <dbReference type="Google" id="ProtNLM"/>
    </source>
</evidence>
<dbReference type="EMBL" id="BSTI01000022">
    <property type="protein sequence ID" value="GLY70398.1"/>
    <property type="molecule type" value="Genomic_DNA"/>
</dbReference>
<evidence type="ECO:0000256" key="3">
    <source>
        <dbReference type="ARBA" id="ARBA00022475"/>
    </source>
</evidence>
<reference evidence="8" key="1">
    <citation type="submission" date="2023-03" db="EMBL/GenBank/DDBJ databases">
        <title>Amycolatopsis taiwanensis NBRC 103393.</title>
        <authorList>
            <person name="Ichikawa N."/>
            <person name="Sato H."/>
            <person name="Tonouchi N."/>
        </authorList>
    </citation>
    <scope>NUCLEOTIDE SEQUENCE</scope>
    <source>
        <strain evidence="8">NBRC 103393</strain>
    </source>
</reference>
<evidence type="ECO:0000256" key="1">
    <source>
        <dbReference type="ARBA" id="ARBA00004651"/>
    </source>
</evidence>
<dbReference type="AlphaFoldDB" id="A0A9W6R6Y3"/>
<dbReference type="PANTHER" id="PTHR33884">
    <property type="entry name" value="UPF0410 PROTEIN YMGE"/>
    <property type="match status" value="1"/>
</dbReference>
<dbReference type="Pfam" id="PF04226">
    <property type="entry name" value="Transgly_assoc"/>
    <property type="match status" value="1"/>
</dbReference>
<comment type="subcellular location">
    <subcellularLocation>
        <location evidence="1">Cell membrane</location>
        <topology evidence="1">Multi-pass membrane protein</topology>
    </subcellularLocation>
</comment>
<dbReference type="GO" id="GO:0005886">
    <property type="term" value="C:plasma membrane"/>
    <property type="evidence" value="ECO:0007669"/>
    <property type="project" value="UniProtKB-SubCell"/>
</dbReference>
<feature type="transmembrane region" description="Helical" evidence="7">
    <location>
        <begin position="84"/>
        <end position="103"/>
    </location>
</feature>
<keyword evidence="9" id="KW-1185">Reference proteome</keyword>
<accession>A0A9W6R6Y3</accession>
<evidence type="ECO:0000256" key="6">
    <source>
        <dbReference type="ARBA" id="ARBA00023136"/>
    </source>
</evidence>
<feature type="transmembrane region" description="Helical" evidence="7">
    <location>
        <begin position="50"/>
        <end position="72"/>
    </location>
</feature>
<dbReference type="InterPro" id="IPR007341">
    <property type="entry name" value="Transgly_assoc"/>
</dbReference>
<feature type="transmembrane region" description="Helical" evidence="7">
    <location>
        <begin position="20"/>
        <end position="38"/>
    </location>
</feature>
<gene>
    <name evidence="8" type="ORF">Atai01_70170</name>
</gene>
<evidence type="ECO:0000256" key="2">
    <source>
        <dbReference type="ARBA" id="ARBA00011006"/>
    </source>
</evidence>
<comment type="caution">
    <text evidence="8">The sequence shown here is derived from an EMBL/GenBank/DDBJ whole genome shotgun (WGS) entry which is preliminary data.</text>
</comment>
<keyword evidence="3" id="KW-1003">Cell membrane</keyword>
<comment type="similarity">
    <text evidence="2">Belongs to the UPF0410 family.</text>
</comment>
<evidence type="ECO:0000313" key="9">
    <source>
        <dbReference type="Proteomes" id="UP001165136"/>
    </source>
</evidence>
<keyword evidence="4 7" id="KW-0812">Transmembrane</keyword>
<evidence type="ECO:0000256" key="5">
    <source>
        <dbReference type="ARBA" id="ARBA00022989"/>
    </source>
</evidence>
<proteinExistence type="inferred from homology"/>
<organism evidence="8 9">
    <name type="scientific">Amycolatopsis taiwanensis</name>
    <dbReference type="NCBI Taxonomy" id="342230"/>
    <lineage>
        <taxon>Bacteria</taxon>
        <taxon>Bacillati</taxon>
        <taxon>Actinomycetota</taxon>
        <taxon>Actinomycetes</taxon>
        <taxon>Pseudonocardiales</taxon>
        <taxon>Pseudonocardiaceae</taxon>
        <taxon>Amycolatopsis</taxon>
    </lineage>
</organism>
<dbReference type="Proteomes" id="UP001165136">
    <property type="component" value="Unassembled WGS sequence"/>
</dbReference>
<sequence length="110" mass="11682">MPSWGPGGDRLPDTHGRKGSLVSIVGWIILGLIAGAIAKMLMPGKDPGGCIITMLLGVGGAFVGGWIGKTVFHRPLGTFFDLHTWGLAILGALVILVAYRLILGDRHKRR</sequence>